<dbReference type="KEGG" id="spar:SPRG_19716"/>
<dbReference type="SUPFAM" id="SSF56112">
    <property type="entry name" value="Protein kinase-like (PK-like)"/>
    <property type="match status" value="2"/>
</dbReference>
<keyword evidence="4 7" id="KW-0418">Kinase</keyword>
<dbReference type="Pfam" id="PF00069">
    <property type="entry name" value="Pkinase"/>
    <property type="match status" value="2"/>
</dbReference>
<accession>A0A067CTH3</accession>
<protein>
    <submittedName>
        <fullName evidence="7">CAMK/CAMKL protein kinase</fullName>
    </submittedName>
</protein>
<dbReference type="VEuPathDB" id="FungiDB:SPRG_19716"/>
<dbReference type="FunFam" id="1.10.510.10:FF:000571">
    <property type="entry name" value="Maternal embryonic leucine zipper kinase"/>
    <property type="match status" value="1"/>
</dbReference>
<dbReference type="GO" id="GO:0005524">
    <property type="term" value="F:ATP binding"/>
    <property type="evidence" value="ECO:0007669"/>
    <property type="project" value="UniProtKB-KW"/>
</dbReference>
<sequence>MDRYTIDRVLAPALYGDVVLARDAVTGDRVAIKRMKLEAARRQTMLLGNRRISEDILFEKHVNRALSTDGGHANVLRMRDDFAQDGYEHFVLDFCSGGELYDVVSNAPGQRLALPTATAYFRQVVRGVAFMHRRGFAHRDLSLENVLVDGNGTCHICDFGLAASLPSLRKEAVGKTFYMAPEVLSGQSYDPAKADMWSLGIMLFIMLAGIPPMEVAAESDSRYRIIRAKGVAKLLELWKMTHLFDADALDLLGQLLHPDASARLSLDALLHHAFVVDPSEAILHIADVKIANGEEHKAAPDASTKRVGLASAVMHRFKTIRRPSSRKITAAPLASIADKVADAIYGQVLLCKENATGRLVVIKQTSLAAMRAKRACKTQRKVQEDGEMEKAVYTALAARGGHTNVLSLLDTFDDETHTHMVFEHCKFGELYTVLVDAPQSRFGLRDAQIYFRQIVRGVSFLHASGFAHRDLSLENILVDTNKQCRIMDFGLAVPIAPTRHECVGKLFYMAPEVYQGVAYHPLLADMWSLGILLYIMLTGAPPIESTSVDDERYRVLHTSGIRALVKVWHLGRYFSPDALDVVDGLLQVNPVKRMTTHSLLHHPFLQKELQASDAAKATSGLSFETLLVMLNLRHPDLYKR</sequence>
<keyword evidence="5" id="KW-0067">ATP-binding</keyword>
<name>A0A067CTH3_SAPPC</name>
<organism evidence="7 8">
    <name type="scientific">Saprolegnia parasitica (strain CBS 223.65)</name>
    <dbReference type="NCBI Taxonomy" id="695850"/>
    <lineage>
        <taxon>Eukaryota</taxon>
        <taxon>Sar</taxon>
        <taxon>Stramenopiles</taxon>
        <taxon>Oomycota</taxon>
        <taxon>Saprolegniomycetes</taxon>
        <taxon>Saprolegniales</taxon>
        <taxon>Saprolegniaceae</taxon>
        <taxon>Saprolegnia</taxon>
    </lineage>
</organism>
<dbReference type="PANTHER" id="PTHR24345:SF91">
    <property type="entry name" value="SERINE_THREONINE-PROTEIN KINASE PLK4"/>
    <property type="match status" value="1"/>
</dbReference>
<feature type="domain" description="Protein kinase" evidence="6">
    <location>
        <begin position="4"/>
        <end position="275"/>
    </location>
</feature>
<reference evidence="7 8" key="1">
    <citation type="journal article" date="2013" name="PLoS Genet.">
        <title>Distinctive expansion of potential virulence genes in the genome of the oomycete fish pathogen Saprolegnia parasitica.</title>
        <authorList>
            <person name="Jiang R.H."/>
            <person name="de Bruijn I."/>
            <person name="Haas B.J."/>
            <person name="Belmonte R."/>
            <person name="Lobach L."/>
            <person name="Christie J."/>
            <person name="van den Ackerveken G."/>
            <person name="Bottin A."/>
            <person name="Bulone V."/>
            <person name="Diaz-Moreno S.M."/>
            <person name="Dumas B."/>
            <person name="Fan L."/>
            <person name="Gaulin E."/>
            <person name="Govers F."/>
            <person name="Grenville-Briggs L.J."/>
            <person name="Horner N.R."/>
            <person name="Levin J.Z."/>
            <person name="Mammella M."/>
            <person name="Meijer H.J."/>
            <person name="Morris P."/>
            <person name="Nusbaum C."/>
            <person name="Oome S."/>
            <person name="Phillips A.J."/>
            <person name="van Rooyen D."/>
            <person name="Rzeszutek E."/>
            <person name="Saraiva M."/>
            <person name="Secombes C.J."/>
            <person name="Seidl M.F."/>
            <person name="Snel B."/>
            <person name="Stassen J.H."/>
            <person name="Sykes S."/>
            <person name="Tripathy S."/>
            <person name="van den Berg H."/>
            <person name="Vega-Arreguin J.C."/>
            <person name="Wawra S."/>
            <person name="Young S.K."/>
            <person name="Zeng Q."/>
            <person name="Dieguez-Uribeondo J."/>
            <person name="Russ C."/>
            <person name="Tyler B.M."/>
            <person name="van West P."/>
        </authorList>
    </citation>
    <scope>NUCLEOTIDE SEQUENCE [LARGE SCALE GENOMIC DNA]</scope>
    <source>
        <strain evidence="7 8">CBS 223.65</strain>
    </source>
</reference>
<dbReference type="InterPro" id="IPR000719">
    <property type="entry name" value="Prot_kinase_dom"/>
</dbReference>
<dbReference type="OMA" id="DETHTHM"/>
<keyword evidence="2" id="KW-0808">Transferase</keyword>
<gene>
    <name evidence="7" type="ORF">SPRG_19716</name>
</gene>
<evidence type="ECO:0000313" key="7">
    <source>
        <dbReference type="EMBL" id="KDO29831.1"/>
    </source>
</evidence>
<dbReference type="GO" id="GO:0005634">
    <property type="term" value="C:nucleus"/>
    <property type="evidence" value="ECO:0007669"/>
    <property type="project" value="TreeGrafter"/>
</dbReference>
<evidence type="ECO:0000256" key="4">
    <source>
        <dbReference type="ARBA" id="ARBA00022777"/>
    </source>
</evidence>
<dbReference type="RefSeq" id="XP_012199535.1">
    <property type="nucleotide sequence ID" value="XM_012344145.1"/>
</dbReference>
<dbReference type="OrthoDB" id="60484at2759"/>
<dbReference type="EMBL" id="KK583204">
    <property type="protein sequence ID" value="KDO29831.1"/>
    <property type="molecule type" value="Genomic_DNA"/>
</dbReference>
<keyword evidence="1" id="KW-0723">Serine/threonine-protein kinase</keyword>
<dbReference type="SMART" id="SM00220">
    <property type="entry name" value="S_TKc"/>
    <property type="match status" value="2"/>
</dbReference>
<evidence type="ECO:0000313" key="8">
    <source>
        <dbReference type="Proteomes" id="UP000030745"/>
    </source>
</evidence>
<evidence type="ECO:0000256" key="2">
    <source>
        <dbReference type="ARBA" id="ARBA00022679"/>
    </source>
</evidence>
<dbReference type="Gene3D" id="1.10.510.10">
    <property type="entry name" value="Transferase(Phosphotransferase) domain 1"/>
    <property type="match status" value="2"/>
</dbReference>
<evidence type="ECO:0000259" key="6">
    <source>
        <dbReference type="PROSITE" id="PS50011"/>
    </source>
</evidence>
<dbReference type="InterPro" id="IPR011009">
    <property type="entry name" value="Kinase-like_dom_sf"/>
</dbReference>
<keyword evidence="8" id="KW-1185">Reference proteome</keyword>
<evidence type="ECO:0000256" key="1">
    <source>
        <dbReference type="ARBA" id="ARBA00022527"/>
    </source>
</evidence>
<evidence type="ECO:0000256" key="5">
    <source>
        <dbReference type="ARBA" id="ARBA00022840"/>
    </source>
</evidence>
<dbReference type="STRING" id="695850.A0A067CTH3"/>
<dbReference type="Proteomes" id="UP000030745">
    <property type="component" value="Unassembled WGS sequence"/>
</dbReference>
<keyword evidence="3" id="KW-0547">Nucleotide-binding</keyword>
<dbReference type="PANTHER" id="PTHR24345">
    <property type="entry name" value="SERINE/THREONINE-PROTEIN KINASE PLK"/>
    <property type="match status" value="1"/>
</dbReference>
<dbReference type="GeneID" id="24141006"/>
<proteinExistence type="predicted"/>
<feature type="domain" description="Protein kinase" evidence="6">
    <location>
        <begin position="334"/>
        <end position="605"/>
    </location>
</feature>
<evidence type="ECO:0000256" key="3">
    <source>
        <dbReference type="ARBA" id="ARBA00022741"/>
    </source>
</evidence>
<dbReference type="AlphaFoldDB" id="A0A067CTH3"/>
<dbReference type="PROSITE" id="PS50011">
    <property type="entry name" value="PROTEIN_KINASE_DOM"/>
    <property type="match status" value="2"/>
</dbReference>
<dbReference type="GO" id="GO:0004674">
    <property type="term" value="F:protein serine/threonine kinase activity"/>
    <property type="evidence" value="ECO:0007669"/>
    <property type="project" value="UniProtKB-KW"/>
</dbReference>